<reference evidence="3 4" key="1">
    <citation type="submission" date="2020-04" db="EMBL/GenBank/DDBJ databases">
        <authorList>
            <person name="Hitch T.C.A."/>
            <person name="Wylensek D."/>
            <person name="Clavel T."/>
        </authorList>
    </citation>
    <scope>NUCLEOTIDE SEQUENCE [LARGE SCALE GENOMIC DNA]</scope>
    <source>
        <strain evidence="3 4">BL-383-APC-2I</strain>
    </source>
</reference>
<evidence type="ECO:0000256" key="1">
    <source>
        <dbReference type="SAM" id="MobiDB-lite"/>
    </source>
</evidence>
<protein>
    <submittedName>
        <fullName evidence="3">Uncharacterized protein</fullName>
    </submittedName>
</protein>
<comment type="caution">
    <text evidence="3">The sequence shown here is derived from an EMBL/GenBank/DDBJ whole genome shotgun (WGS) entry which is preliminary data.</text>
</comment>
<gene>
    <name evidence="3" type="ORF">HF852_04030</name>
    <name evidence="2" type="ORF">VVR64_10200</name>
</gene>
<dbReference type="RefSeq" id="WP_168937477.1">
    <property type="nucleotide sequence ID" value="NZ_DYUU01000141.1"/>
</dbReference>
<dbReference type="EMBL" id="JAYWMA010000013">
    <property type="protein sequence ID" value="MEX3529424.1"/>
    <property type="molecule type" value="Genomic_DNA"/>
</dbReference>
<feature type="compositionally biased region" description="Polar residues" evidence="1">
    <location>
        <begin position="30"/>
        <end position="42"/>
    </location>
</feature>
<keyword evidence="5" id="KW-1185">Reference proteome</keyword>
<evidence type="ECO:0000313" key="2">
    <source>
        <dbReference type="EMBL" id="MEX3529424.1"/>
    </source>
</evidence>
<dbReference type="Proteomes" id="UP000589552">
    <property type="component" value="Unassembled WGS sequence"/>
</dbReference>
<feature type="region of interest" description="Disordered" evidence="1">
    <location>
        <begin position="30"/>
        <end position="71"/>
    </location>
</feature>
<evidence type="ECO:0000313" key="4">
    <source>
        <dbReference type="Proteomes" id="UP000589552"/>
    </source>
</evidence>
<accession>A0A7X9SVH9</accession>
<evidence type="ECO:0000313" key="3">
    <source>
        <dbReference type="EMBL" id="NMF08783.1"/>
    </source>
</evidence>
<evidence type="ECO:0000313" key="5">
    <source>
        <dbReference type="Proteomes" id="UP001558353"/>
    </source>
</evidence>
<dbReference type="Proteomes" id="UP001558353">
    <property type="component" value="Unassembled WGS sequence"/>
</dbReference>
<sequence length="71" mass="7368">MNPELADSSTIGAIHPQIHQPPVNIGISATTSGGGVNSQDSQHLLLPPTMNLNQRPMKRGLSTNAAARAGE</sequence>
<name>A0A7X9SVH9_9CORY</name>
<organism evidence="3 4">
    <name type="scientific">Corynebacterium xerosis</name>
    <dbReference type="NCBI Taxonomy" id="1725"/>
    <lineage>
        <taxon>Bacteria</taxon>
        <taxon>Bacillati</taxon>
        <taxon>Actinomycetota</taxon>
        <taxon>Actinomycetes</taxon>
        <taxon>Mycobacteriales</taxon>
        <taxon>Corynebacteriaceae</taxon>
        <taxon>Corynebacterium</taxon>
    </lineage>
</organism>
<dbReference type="AlphaFoldDB" id="A0A7X9SVH9"/>
<proteinExistence type="predicted"/>
<dbReference type="EMBL" id="JABAGA010000002">
    <property type="protein sequence ID" value="NMF08783.1"/>
    <property type="molecule type" value="Genomic_DNA"/>
</dbReference>
<reference evidence="2" key="3">
    <citation type="submission" date="2024-01" db="EMBL/GenBank/DDBJ databases">
        <authorList>
            <person name="De La Cruz K.F."/>
            <person name="Townsend E.C."/>
            <person name="Salamzade R."/>
            <person name="Kalan L.R."/>
        </authorList>
    </citation>
    <scope>NUCLEOTIDE SEQUENCE</scope>
    <source>
        <strain evidence="2">LK2569</strain>
    </source>
</reference>
<reference evidence="2 5" key="2">
    <citation type="journal article" date="2024" name="Fungal Genet. Biol.">
        <title>The porcine skin microbiome exhibits broad fungal antagonism.</title>
        <authorList>
            <person name="De La Cruz K.F."/>
            <person name="Townsend E.C."/>
            <person name="Alex Cheong J.Z."/>
            <person name="Salamzade R."/>
            <person name="Liu A."/>
            <person name="Sandstrom S."/>
            <person name="Davila E."/>
            <person name="Huang L."/>
            <person name="Xu K.H."/>
            <person name="Wu S.Y."/>
            <person name="Meudt J.J."/>
            <person name="Shanmuganayagam D."/>
            <person name="Gibson A.L.F."/>
            <person name="Kalan L.R."/>
        </authorList>
    </citation>
    <scope>NUCLEOTIDE SEQUENCE [LARGE SCALE GENOMIC DNA]</scope>
    <source>
        <strain evidence="2 5">LK2569</strain>
    </source>
</reference>